<protein>
    <submittedName>
        <fullName evidence="9">Sugar ABC transporter permease</fullName>
    </submittedName>
</protein>
<dbReference type="PROSITE" id="PS50928">
    <property type="entry name" value="ABC_TM1"/>
    <property type="match status" value="1"/>
</dbReference>
<name>A0ABY8LVG8_9BACT</name>
<evidence type="ECO:0000256" key="6">
    <source>
        <dbReference type="ARBA" id="ARBA00023136"/>
    </source>
</evidence>
<keyword evidence="6 7" id="KW-0472">Membrane</keyword>
<dbReference type="Pfam" id="PF00528">
    <property type="entry name" value="BPD_transp_1"/>
    <property type="match status" value="1"/>
</dbReference>
<sequence length="339" mass="37942">MNVLDKIREYFIKKKLKDEKYELGILDKKTNYWKPMLLLIPSIFIVLLFTFFPLIYASITSFTYLPNPNNASIREAGWKNFELVLKDELFAVGVRNSLIYGFLALPITLTISIIISTAISTLYKKWARGFWQTIFFLPYITSAVAVSIAFAYMFDNGVGIVNRSLGINTKWLKSGVYDSYLPLVVLLINGVWKGLAFQILMITTAMLGVDKTLYKAASIDGASKTKQFFRITLPSITKTLNFLVTMGILGGIKVFPLALFNNNPTEAKVNGGMTIMLMIYDFIKQGASGLAGATTIYLFLLGVAMSVILKRGIKFVIIIINKIGEKNVLNTIKNTKLIL</sequence>
<proteinExistence type="inferred from homology"/>
<dbReference type="InterPro" id="IPR051393">
    <property type="entry name" value="ABC_transporter_permease"/>
</dbReference>
<evidence type="ECO:0000259" key="8">
    <source>
        <dbReference type="PROSITE" id="PS50928"/>
    </source>
</evidence>
<dbReference type="InterPro" id="IPR000515">
    <property type="entry name" value="MetI-like"/>
</dbReference>
<dbReference type="EMBL" id="CP122979">
    <property type="protein sequence ID" value="WGI36765.1"/>
    <property type="molecule type" value="Genomic_DNA"/>
</dbReference>
<feature type="transmembrane region" description="Helical" evidence="7">
    <location>
        <begin position="180"/>
        <end position="209"/>
    </location>
</feature>
<dbReference type="PANTHER" id="PTHR30193">
    <property type="entry name" value="ABC TRANSPORTER PERMEASE PROTEIN"/>
    <property type="match status" value="1"/>
</dbReference>
<evidence type="ECO:0000256" key="5">
    <source>
        <dbReference type="ARBA" id="ARBA00022989"/>
    </source>
</evidence>
<feature type="domain" description="ABC transmembrane type-1" evidence="8">
    <location>
        <begin position="94"/>
        <end position="309"/>
    </location>
</feature>
<feature type="transmembrane region" description="Helical" evidence="7">
    <location>
        <begin position="98"/>
        <end position="123"/>
    </location>
</feature>
<dbReference type="Proteomes" id="UP001179842">
    <property type="component" value="Chromosome"/>
</dbReference>
<keyword evidence="4 7" id="KW-0812">Transmembrane</keyword>
<dbReference type="Gene3D" id="1.10.3720.10">
    <property type="entry name" value="MetI-like"/>
    <property type="match status" value="1"/>
</dbReference>
<evidence type="ECO:0000256" key="7">
    <source>
        <dbReference type="RuleBase" id="RU363032"/>
    </source>
</evidence>
<dbReference type="SUPFAM" id="SSF161098">
    <property type="entry name" value="MetI-like"/>
    <property type="match status" value="1"/>
</dbReference>
<feature type="transmembrane region" description="Helical" evidence="7">
    <location>
        <begin position="286"/>
        <end position="309"/>
    </location>
</feature>
<keyword evidence="10" id="KW-1185">Reference proteome</keyword>
<accession>A0ABY8LVG8</accession>
<dbReference type="RefSeq" id="WP_280102067.1">
    <property type="nucleotide sequence ID" value="NZ_CP122979.1"/>
</dbReference>
<evidence type="ECO:0000313" key="10">
    <source>
        <dbReference type="Proteomes" id="UP001179842"/>
    </source>
</evidence>
<keyword evidence="5 7" id="KW-1133">Transmembrane helix</keyword>
<keyword evidence="2 7" id="KW-0813">Transport</keyword>
<dbReference type="InterPro" id="IPR035906">
    <property type="entry name" value="MetI-like_sf"/>
</dbReference>
<feature type="transmembrane region" description="Helical" evidence="7">
    <location>
        <begin position="36"/>
        <end position="59"/>
    </location>
</feature>
<dbReference type="CDD" id="cd06261">
    <property type="entry name" value="TM_PBP2"/>
    <property type="match status" value="1"/>
</dbReference>
<evidence type="ECO:0000256" key="2">
    <source>
        <dbReference type="ARBA" id="ARBA00022448"/>
    </source>
</evidence>
<evidence type="ECO:0000256" key="3">
    <source>
        <dbReference type="ARBA" id="ARBA00022475"/>
    </source>
</evidence>
<evidence type="ECO:0000256" key="1">
    <source>
        <dbReference type="ARBA" id="ARBA00004651"/>
    </source>
</evidence>
<organism evidence="9 10">
    <name type="scientific">Mesomycoplasma lagogenitalium</name>
    <dbReference type="NCBI Taxonomy" id="171286"/>
    <lineage>
        <taxon>Bacteria</taxon>
        <taxon>Bacillati</taxon>
        <taxon>Mycoplasmatota</taxon>
        <taxon>Mycoplasmoidales</taxon>
        <taxon>Metamycoplasmataceae</taxon>
        <taxon>Mesomycoplasma</taxon>
    </lineage>
</organism>
<comment type="subcellular location">
    <subcellularLocation>
        <location evidence="1 7">Cell membrane</location>
        <topology evidence="1 7">Multi-pass membrane protein</topology>
    </subcellularLocation>
</comment>
<reference evidence="9" key="1">
    <citation type="submission" date="2023-04" db="EMBL/GenBank/DDBJ databases">
        <title>Completed genome of Mycoplasma lagogenitalium type strain 12MS.</title>
        <authorList>
            <person name="Spergser J."/>
        </authorList>
    </citation>
    <scope>NUCLEOTIDE SEQUENCE</scope>
    <source>
        <strain evidence="9">12MS</strain>
    </source>
</reference>
<dbReference type="PANTHER" id="PTHR30193:SF37">
    <property type="entry name" value="INNER MEMBRANE ABC TRANSPORTER PERMEASE PROTEIN YCJO"/>
    <property type="match status" value="1"/>
</dbReference>
<feature type="transmembrane region" description="Helical" evidence="7">
    <location>
        <begin position="240"/>
        <end position="260"/>
    </location>
</feature>
<evidence type="ECO:0000256" key="4">
    <source>
        <dbReference type="ARBA" id="ARBA00022692"/>
    </source>
</evidence>
<gene>
    <name evidence="9" type="ORF">QEG99_00545</name>
</gene>
<keyword evidence="3" id="KW-1003">Cell membrane</keyword>
<evidence type="ECO:0000313" key="9">
    <source>
        <dbReference type="EMBL" id="WGI36765.1"/>
    </source>
</evidence>
<comment type="similarity">
    <text evidence="7">Belongs to the binding-protein-dependent transport system permease family.</text>
</comment>
<feature type="transmembrane region" description="Helical" evidence="7">
    <location>
        <begin position="135"/>
        <end position="154"/>
    </location>
</feature>